<feature type="domain" description="YdhG-like" evidence="1">
    <location>
        <begin position="24"/>
        <end position="114"/>
    </location>
</feature>
<dbReference type="SUPFAM" id="SSF159888">
    <property type="entry name" value="YdhG-like"/>
    <property type="match status" value="1"/>
</dbReference>
<evidence type="ECO:0000259" key="1">
    <source>
        <dbReference type="Pfam" id="PF08818"/>
    </source>
</evidence>
<dbReference type="Pfam" id="PF08818">
    <property type="entry name" value="DUF1801"/>
    <property type="match status" value="1"/>
</dbReference>
<name>A0ABV1L3F2_9BACL</name>
<protein>
    <submittedName>
        <fullName evidence="2">DUF1801 domain-containing protein</fullName>
    </submittedName>
</protein>
<accession>A0ABV1L3F2</accession>
<gene>
    <name evidence="2" type="ORF">QJS35_29660</name>
</gene>
<evidence type="ECO:0000313" key="3">
    <source>
        <dbReference type="Proteomes" id="UP001493487"/>
    </source>
</evidence>
<organism evidence="2 3">
    <name type="scientific">Cohnella silvisoli</name>
    <dbReference type="NCBI Taxonomy" id="2873699"/>
    <lineage>
        <taxon>Bacteria</taxon>
        <taxon>Bacillati</taxon>
        <taxon>Bacillota</taxon>
        <taxon>Bacilli</taxon>
        <taxon>Bacillales</taxon>
        <taxon>Paenibacillaceae</taxon>
        <taxon>Cohnella</taxon>
    </lineage>
</organism>
<evidence type="ECO:0000313" key="2">
    <source>
        <dbReference type="EMBL" id="MEQ4486548.1"/>
    </source>
</evidence>
<reference evidence="2 3" key="1">
    <citation type="journal article" date="2023" name="Genome Announc.">
        <title>Pan-Genome Analyses of the Genus Cohnella and Proposal of the Novel Species Cohnella silvisoli sp. nov., Isolated from Forest Soil.</title>
        <authorList>
            <person name="Wang C."/>
            <person name="Mao L."/>
            <person name="Bao G."/>
            <person name="Zhu H."/>
        </authorList>
    </citation>
    <scope>NUCLEOTIDE SEQUENCE [LARGE SCALE GENOMIC DNA]</scope>
    <source>
        <strain evidence="2 3">NL03-T5-1</strain>
    </source>
</reference>
<keyword evidence="3" id="KW-1185">Reference proteome</keyword>
<dbReference type="RefSeq" id="WP_232184572.1">
    <property type="nucleotide sequence ID" value="NZ_JAIOAP010000003.1"/>
</dbReference>
<dbReference type="Gene3D" id="3.90.1150.200">
    <property type="match status" value="1"/>
</dbReference>
<proteinExistence type="predicted"/>
<dbReference type="Proteomes" id="UP001493487">
    <property type="component" value="Unassembled WGS sequence"/>
</dbReference>
<comment type="caution">
    <text evidence="2">The sequence shown here is derived from an EMBL/GenBank/DDBJ whole genome shotgun (WGS) entry which is preliminary data.</text>
</comment>
<dbReference type="EMBL" id="JASKHM010000022">
    <property type="protein sequence ID" value="MEQ4486548.1"/>
    <property type="molecule type" value="Genomic_DNA"/>
</dbReference>
<dbReference type="InterPro" id="IPR014922">
    <property type="entry name" value="YdhG-like"/>
</dbReference>
<sequence length="120" mass="13861">MTNNNLSQEVTEYIQQINQEWQIEICNGIRKIIHQSVPDINEKIAMTTPNYSKNGKPLCTFFAAKAWVTLTIFNTKNFEMPEGFFHPSDHPDRMQVKIKKGNDLDEVVLSKLFRLVGDSM</sequence>